<gene>
    <name evidence="3" type="ORF">BS101_09545</name>
</gene>
<sequence length="299" mass="35432">MRWFINLHKLEKKTILLMLALLYVSILFSFGFIYWDIANDSQGEFFIFQNDVNMNTKVEAFRKSLNIPIYNKEFKDMVKYLISSNEYKRPIAKLEAPGSSFSANIFAFDKILGENWANYYYLLFQSQGITHISIEDLGEDKVSSKFNSNKLKICFYKINEEEKYKDFKSYKKSDKNKFEKVDSKYVWINNYTLLYNEIFRKEYFYYPLNFYFPKLIENSISFLDDSPLVLRAIINGNFKYPIWNFMYFSAVTMTTLGYGDILPNSMVVRILVMLETIFGVIIIGVFVSCLFWNKKSNDS</sequence>
<evidence type="ECO:0000313" key="3">
    <source>
        <dbReference type="EMBL" id="APM38970.1"/>
    </source>
</evidence>
<reference evidence="3 4" key="1">
    <citation type="submission" date="2016-12" db="EMBL/GenBank/DDBJ databases">
        <title>Complete genome sequence of Clostridium kluyveri JZZ isolated from the pit mud of a Chinese flavor liquor-making factory.</title>
        <authorList>
            <person name="Wang Y."/>
        </authorList>
    </citation>
    <scope>NUCLEOTIDE SEQUENCE [LARGE SCALE GENOMIC DNA]</scope>
    <source>
        <strain evidence="3 4">JZZ</strain>
    </source>
</reference>
<name>A0A1L5F829_CLOKL</name>
<keyword evidence="1" id="KW-0812">Transmembrane</keyword>
<evidence type="ECO:0000313" key="4">
    <source>
        <dbReference type="Proteomes" id="UP000184604"/>
    </source>
</evidence>
<dbReference type="InterPro" id="IPR013099">
    <property type="entry name" value="K_chnl_dom"/>
</dbReference>
<protein>
    <submittedName>
        <fullName evidence="3">Metal transporter</fullName>
    </submittedName>
</protein>
<evidence type="ECO:0000256" key="1">
    <source>
        <dbReference type="SAM" id="Phobius"/>
    </source>
</evidence>
<evidence type="ECO:0000259" key="2">
    <source>
        <dbReference type="Pfam" id="PF07885"/>
    </source>
</evidence>
<dbReference type="Gene3D" id="1.10.287.70">
    <property type="match status" value="1"/>
</dbReference>
<organism evidence="3 4">
    <name type="scientific">Clostridium kluyveri</name>
    <dbReference type="NCBI Taxonomy" id="1534"/>
    <lineage>
        <taxon>Bacteria</taxon>
        <taxon>Bacillati</taxon>
        <taxon>Bacillota</taxon>
        <taxon>Clostridia</taxon>
        <taxon>Eubacteriales</taxon>
        <taxon>Clostridiaceae</taxon>
        <taxon>Clostridium</taxon>
    </lineage>
</organism>
<dbReference type="SUPFAM" id="SSF81324">
    <property type="entry name" value="Voltage-gated potassium channels"/>
    <property type="match status" value="1"/>
</dbReference>
<dbReference type="RefSeq" id="WP_073538611.1">
    <property type="nucleotide sequence ID" value="NZ_CP018335.1"/>
</dbReference>
<feature type="transmembrane region" description="Helical" evidence="1">
    <location>
        <begin position="270"/>
        <end position="292"/>
    </location>
</feature>
<proteinExistence type="predicted"/>
<feature type="domain" description="Potassium channel" evidence="2">
    <location>
        <begin position="241"/>
        <end position="290"/>
    </location>
</feature>
<accession>A0A1L5F829</accession>
<dbReference type="Pfam" id="PF07885">
    <property type="entry name" value="Ion_trans_2"/>
    <property type="match status" value="1"/>
</dbReference>
<dbReference type="AlphaFoldDB" id="A0A1L5F829"/>
<keyword evidence="1" id="KW-0472">Membrane</keyword>
<dbReference type="EMBL" id="CP018335">
    <property type="protein sequence ID" value="APM38970.1"/>
    <property type="molecule type" value="Genomic_DNA"/>
</dbReference>
<dbReference type="OrthoDB" id="9810759at2"/>
<feature type="transmembrane region" description="Helical" evidence="1">
    <location>
        <begin position="240"/>
        <end position="258"/>
    </location>
</feature>
<feature type="transmembrane region" description="Helical" evidence="1">
    <location>
        <begin position="15"/>
        <end position="35"/>
    </location>
</feature>
<keyword evidence="1" id="KW-1133">Transmembrane helix</keyword>
<dbReference type="Proteomes" id="UP000184604">
    <property type="component" value="Chromosome"/>
</dbReference>